<dbReference type="InterPro" id="IPR019999">
    <property type="entry name" value="Anth_synth_I-like"/>
</dbReference>
<dbReference type="SUPFAM" id="SSF56322">
    <property type="entry name" value="ADC synthase"/>
    <property type="match status" value="1"/>
</dbReference>
<comment type="caution">
    <text evidence="6">The sequence shown here is derived from an EMBL/GenBank/DDBJ whole genome shotgun (WGS) entry which is preliminary data.</text>
</comment>
<gene>
    <name evidence="6" type="ORF">BCY91_07365</name>
</gene>
<keyword evidence="7" id="KW-1185">Reference proteome</keyword>
<dbReference type="Pfam" id="PF00425">
    <property type="entry name" value="Chorismate_bind"/>
    <property type="match status" value="1"/>
</dbReference>
<comment type="cofactor">
    <cofactor evidence="1">
        <name>Mg(2+)</name>
        <dbReference type="ChEBI" id="CHEBI:18420"/>
    </cofactor>
</comment>
<evidence type="ECO:0000256" key="4">
    <source>
        <dbReference type="ARBA" id="ARBA00023239"/>
    </source>
</evidence>
<dbReference type="GO" id="GO:0046872">
    <property type="term" value="F:metal ion binding"/>
    <property type="evidence" value="ECO:0007669"/>
    <property type="project" value="UniProtKB-KW"/>
</dbReference>
<dbReference type="Gene3D" id="3.60.120.10">
    <property type="entry name" value="Anthranilate synthase"/>
    <property type="match status" value="1"/>
</dbReference>
<dbReference type="RefSeq" id="WP_120182299.1">
    <property type="nucleotide sequence ID" value="NZ_MBTA01000026.1"/>
</dbReference>
<dbReference type="Proteomes" id="UP000283433">
    <property type="component" value="Unassembled WGS sequence"/>
</dbReference>
<reference evidence="6 7" key="1">
    <citation type="submission" date="2016-07" db="EMBL/GenBank/DDBJ databases">
        <title>Genome of Pelobium manganitolerans.</title>
        <authorList>
            <person name="Wu S."/>
            <person name="Wang G."/>
        </authorList>
    </citation>
    <scope>NUCLEOTIDE SEQUENCE [LARGE SCALE GENOMIC DNA]</scope>
    <source>
        <strain evidence="6 7">YS-25</strain>
    </source>
</reference>
<keyword evidence="2" id="KW-0479">Metal-binding</keyword>
<dbReference type="PRINTS" id="PR00095">
    <property type="entry name" value="ANTSNTHASEI"/>
</dbReference>
<sequence length="417" mass="47565">MIVDLAKFPSFTEKAKHFASAHRISCILDSNAYADAYSKFELTIAIGAADLIEAKNFDEVASFVSQHQNKWVFGGFSYDLKNSLENLRSLNPDYVQFPEAFFFVPQHLLIFKNDVAEIVSDNAETLFNSINNLTLDSRTIHESVEVKQRFDKATYINTVNQIKAEIARGNIYESNFCMEFYAEGANISPYRVYQKLNQASPTPFSAFLSWNDNYLLCASPERFVAKRAKKLISQPIKGTIKRGLNEQEDLELALRLQNSVKEQQENVMIVDLVRNDLTRSAQRGTVQVEELFGVYRFKQVQHLISTITCIKNPQLTNIEVIKNIFPMGSMTGAPKIKAMELMDHFEKTKRGMYSGAFGYFSPDGDFDFNVVIRSILYNRTNRYLSFQVGSAITFYAQAQQEYEECLLKAKAILEVLT</sequence>
<evidence type="ECO:0000259" key="5">
    <source>
        <dbReference type="Pfam" id="PF00425"/>
    </source>
</evidence>
<name>A0A419S3S6_9SPHI</name>
<accession>A0A419S3S6</accession>
<evidence type="ECO:0000313" key="7">
    <source>
        <dbReference type="Proteomes" id="UP000283433"/>
    </source>
</evidence>
<evidence type="ECO:0000256" key="3">
    <source>
        <dbReference type="ARBA" id="ARBA00022842"/>
    </source>
</evidence>
<dbReference type="OrthoDB" id="9803598at2"/>
<dbReference type="GO" id="GO:0000162">
    <property type="term" value="P:L-tryptophan biosynthetic process"/>
    <property type="evidence" value="ECO:0007669"/>
    <property type="project" value="TreeGrafter"/>
</dbReference>
<keyword evidence="4" id="KW-0456">Lyase</keyword>
<dbReference type="InterPro" id="IPR015890">
    <property type="entry name" value="Chorismate_C"/>
</dbReference>
<protein>
    <submittedName>
        <fullName evidence="6">Aminodeoxychorismate synthase component I</fullName>
    </submittedName>
</protein>
<keyword evidence="3" id="KW-0460">Magnesium</keyword>
<dbReference type="GO" id="GO:0016829">
    <property type="term" value="F:lyase activity"/>
    <property type="evidence" value="ECO:0007669"/>
    <property type="project" value="UniProtKB-KW"/>
</dbReference>
<organism evidence="6 7">
    <name type="scientific">Pelobium manganitolerans</name>
    <dbReference type="NCBI Taxonomy" id="1842495"/>
    <lineage>
        <taxon>Bacteria</taxon>
        <taxon>Pseudomonadati</taxon>
        <taxon>Bacteroidota</taxon>
        <taxon>Sphingobacteriia</taxon>
        <taxon>Sphingobacteriales</taxon>
        <taxon>Sphingobacteriaceae</taxon>
        <taxon>Pelobium</taxon>
    </lineage>
</organism>
<evidence type="ECO:0000256" key="1">
    <source>
        <dbReference type="ARBA" id="ARBA00001946"/>
    </source>
</evidence>
<proteinExistence type="predicted"/>
<dbReference type="InterPro" id="IPR005801">
    <property type="entry name" value="ADC_synthase"/>
</dbReference>
<dbReference type="EMBL" id="MBTA01000026">
    <property type="protein sequence ID" value="RKD14299.1"/>
    <property type="molecule type" value="Genomic_DNA"/>
</dbReference>
<evidence type="ECO:0000256" key="2">
    <source>
        <dbReference type="ARBA" id="ARBA00022723"/>
    </source>
</evidence>
<evidence type="ECO:0000313" key="6">
    <source>
        <dbReference type="EMBL" id="RKD14299.1"/>
    </source>
</evidence>
<feature type="domain" description="Chorismate-utilising enzyme C-terminal" evidence="5">
    <location>
        <begin position="152"/>
        <end position="408"/>
    </location>
</feature>
<dbReference type="PANTHER" id="PTHR11236">
    <property type="entry name" value="AMINOBENZOATE/ANTHRANILATE SYNTHASE"/>
    <property type="match status" value="1"/>
</dbReference>
<dbReference type="AlphaFoldDB" id="A0A419S3S6"/>
<dbReference type="PANTHER" id="PTHR11236:SF48">
    <property type="entry name" value="ISOCHORISMATE SYNTHASE MENF"/>
    <property type="match status" value="1"/>
</dbReference>